<accession>A0ABY7DD08</accession>
<keyword evidence="3" id="KW-0597">Phosphoprotein</keyword>
<proteinExistence type="predicted"/>
<evidence type="ECO:0000313" key="6">
    <source>
        <dbReference type="EMBL" id="WAQ95551.1"/>
    </source>
</evidence>
<evidence type="ECO:0000259" key="5">
    <source>
        <dbReference type="SMART" id="SM01122"/>
    </source>
</evidence>
<comment type="subcellular location">
    <subcellularLocation>
        <location evidence="1">Cytoplasm</location>
    </subcellularLocation>
</comment>
<dbReference type="InterPro" id="IPR025223">
    <property type="entry name" value="S1-like_RNA-bd_dom"/>
</dbReference>
<dbReference type="PANTHER" id="PTHR14304:SF11">
    <property type="entry name" value="SAP DOMAIN-CONTAINING PROTEIN"/>
    <property type="match status" value="1"/>
</dbReference>
<feature type="domain" description="DBC1/CARP1 catalytically inactive NUDIX hydrolase" evidence="5">
    <location>
        <begin position="360"/>
        <end position="491"/>
    </location>
</feature>
<feature type="compositionally biased region" description="Basic residues" evidence="4">
    <location>
        <begin position="228"/>
        <end position="238"/>
    </location>
</feature>
<dbReference type="EMBL" id="CP111013">
    <property type="protein sequence ID" value="WAQ95551.1"/>
    <property type="molecule type" value="Genomic_DNA"/>
</dbReference>
<dbReference type="Pfam" id="PF14443">
    <property type="entry name" value="DBC1"/>
    <property type="match status" value="1"/>
</dbReference>
<evidence type="ECO:0000256" key="1">
    <source>
        <dbReference type="ARBA" id="ARBA00004496"/>
    </source>
</evidence>
<protein>
    <submittedName>
        <fullName evidence="6">CCAR1-like protein</fullName>
    </submittedName>
</protein>
<evidence type="ECO:0000256" key="2">
    <source>
        <dbReference type="ARBA" id="ARBA00022490"/>
    </source>
</evidence>
<gene>
    <name evidence="6" type="ORF">MAR_028241</name>
</gene>
<dbReference type="PANTHER" id="PTHR14304">
    <property type="entry name" value="CELL DIVISION CYCLE AND APOPTOSIS REGULATOR PROTEIN"/>
    <property type="match status" value="1"/>
</dbReference>
<keyword evidence="7" id="KW-1185">Reference proteome</keyword>
<feature type="region of interest" description="Disordered" evidence="4">
    <location>
        <begin position="134"/>
        <end position="238"/>
    </location>
</feature>
<evidence type="ECO:0000256" key="4">
    <source>
        <dbReference type="SAM" id="MobiDB-lite"/>
    </source>
</evidence>
<dbReference type="Pfam" id="PF14444">
    <property type="entry name" value="S1-like"/>
    <property type="match status" value="1"/>
</dbReference>
<organism evidence="6 7">
    <name type="scientific">Mya arenaria</name>
    <name type="common">Soft-shell clam</name>
    <dbReference type="NCBI Taxonomy" id="6604"/>
    <lineage>
        <taxon>Eukaryota</taxon>
        <taxon>Metazoa</taxon>
        <taxon>Spiralia</taxon>
        <taxon>Lophotrochozoa</taxon>
        <taxon>Mollusca</taxon>
        <taxon>Bivalvia</taxon>
        <taxon>Autobranchia</taxon>
        <taxon>Heteroconchia</taxon>
        <taxon>Euheterodonta</taxon>
        <taxon>Imparidentia</taxon>
        <taxon>Neoheterodontei</taxon>
        <taxon>Myida</taxon>
        <taxon>Myoidea</taxon>
        <taxon>Myidae</taxon>
        <taxon>Mya</taxon>
    </lineage>
</organism>
<dbReference type="Proteomes" id="UP001164746">
    <property type="component" value="Chromosome 2"/>
</dbReference>
<feature type="compositionally biased region" description="Basic and acidic residues" evidence="4">
    <location>
        <begin position="166"/>
        <end position="211"/>
    </location>
</feature>
<sequence>FFEEAMAQFGAGKNPPWARASADFNTPQAMGQQILNPGVGAQAAYNLAAQQNLQSQFQAQQMAAATMQVQTMQQQAMLPQPGIAMPTSLATANMGTISYPTLKAQQQQAQVVQQNQQPKQRVFTGSVTKLHDNFGFVDEDSGGGGSLPGSKPSPLLDTHTGRRGRDRSGGRRFDRRESERDRPHRRDDKEKDSKRDGASKSDDKDSSEGGEKRKRSRSPKRETSVASRRSRSPARRRQRIIPRYVVQVPKTLLTLRNASVVTLKSRYTNMYIPSDFFNAEFPWHDAFPLLRPFQLGKPCSFHVMHKDIERVGQNTAVLDPPDADHLFSAKVMLIASPSLDDLYHKSCALSQDPENVQENFVHPTRLINFLVGVKGKNEPIAIGGPWSPSLDGPNPTEDPKVLIKTAIRTAKALTGINLSACTQWYRVAEVRYLRPEEMHKGKLVPARVETSVIYLPDVWSCEPTHLEWETLQLGYKKQLQKKLAQLDGKEEQQADYL</sequence>
<keyword evidence="2" id="KW-0963">Cytoplasm</keyword>
<dbReference type="InterPro" id="IPR025224">
    <property type="entry name" value="CCAR1/CCAR2"/>
</dbReference>
<feature type="non-terminal residue" evidence="6">
    <location>
        <position position="497"/>
    </location>
</feature>
<name>A0ABY7DD08_MYAAR</name>
<dbReference type="InterPro" id="IPR025954">
    <property type="entry name" value="DBC1/CARP1_inactive_NUDIX"/>
</dbReference>
<reference evidence="6" key="1">
    <citation type="submission" date="2022-11" db="EMBL/GenBank/DDBJ databases">
        <title>Centuries of genome instability and evolution in soft-shell clam transmissible cancer (bioRxiv).</title>
        <authorList>
            <person name="Hart S.F.M."/>
            <person name="Yonemitsu M.A."/>
            <person name="Giersch R.M."/>
            <person name="Beal B.F."/>
            <person name="Arriagada G."/>
            <person name="Davis B.W."/>
            <person name="Ostrander E.A."/>
            <person name="Goff S.P."/>
            <person name="Metzger M.J."/>
        </authorList>
    </citation>
    <scope>NUCLEOTIDE SEQUENCE</scope>
    <source>
        <strain evidence="6">MELC-2E11</strain>
        <tissue evidence="6">Siphon/mantle</tissue>
    </source>
</reference>
<dbReference type="SMART" id="SM01122">
    <property type="entry name" value="DBC1"/>
    <property type="match status" value="1"/>
</dbReference>
<evidence type="ECO:0000313" key="7">
    <source>
        <dbReference type="Proteomes" id="UP001164746"/>
    </source>
</evidence>
<evidence type="ECO:0000256" key="3">
    <source>
        <dbReference type="ARBA" id="ARBA00022553"/>
    </source>
</evidence>